<dbReference type="InterPro" id="IPR010730">
    <property type="entry name" value="HET"/>
</dbReference>
<protein>
    <recommendedName>
        <fullName evidence="2">Protein kinase domain-containing protein</fullName>
    </recommendedName>
</protein>
<reference evidence="3 4" key="1">
    <citation type="journal article" date="2014" name="Genome Announc.">
        <title>Draft genome sequence of the pathogenic fungus Scedosporium apiospermum.</title>
        <authorList>
            <person name="Vandeputte P."/>
            <person name="Ghamrawi S."/>
            <person name="Rechenmann M."/>
            <person name="Iltis A."/>
            <person name="Giraud S."/>
            <person name="Fleury M."/>
            <person name="Thornton C."/>
            <person name="Delhaes L."/>
            <person name="Meyer W."/>
            <person name="Papon N."/>
            <person name="Bouchara J.P."/>
        </authorList>
    </citation>
    <scope>NUCLEOTIDE SEQUENCE [LARGE SCALE GENOMIC DNA]</scope>
    <source>
        <strain evidence="3 4">IHEM 14462</strain>
    </source>
</reference>
<dbReference type="PROSITE" id="PS50011">
    <property type="entry name" value="PROTEIN_KINASE_DOM"/>
    <property type="match status" value="1"/>
</dbReference>
<dbReference type="InterPro" id="IPR011009">
    <property type="entry name" value="Kinase-like_dom_sf"/>
</dbReference>
<dbReference type="VEuPathDB" id="FungiDB:SAPIO_CDS9810"/>
<dbReference type="GO" id="GO:0004672">
    <property type="term" value="F:protein kinase activity"/>
    <property type="evidence" value="ECO:0007669"/>
    <property type="project" value="InterPro"/>
</dbReference>
<dbReference type="Gene3D" id="1.10.510.10">
    <property type="entry name" value="Transferase(Phosphotransferase) domain 1"/>
    <property type="match status" value="1"/>
</dbReference>
<name>A0A084FXL1_PSEDA</name>
<dbReference type="SMART" id="SM00220">
    <property type="entry name" value="S_TKc"/>
    <property type="match status" value="1"/>
</dbReference>
<dbReference type="Proteomes" id="UP000028545">
    <property type="component" value="Unassembled WGS sequence"/>
</dbReference>
<dbReference type="Gene3D" id="3.30.200.20">
    <property type="entry name" value="Phosphorylase Kinase, domain 1"/>
    <property type="match status" value="1"/>
</dbReference>
<dbReference type="OrthoDB" id="4062651at2759"/>
<dbReference type="RefSeq" id="XP_016639622.1">
    <property type="nucleotide sequence ID" value="XM_016791112.1"/>
</dbReference>
<evidence type="ECO:0000259" key="2">
    <source>
        <dbReference type="PROSITE" id="PS50011"/>
    </source>
</evidence>
<dbReference type="Pfam" id="PF06985">
    <property type="entry name" value="HET"/>
    <property type="match status" value="1"/>
</dbReference>
<feature type="domain" description="Protein kinase" evidence="2">
    <location>
        <begin position="182"/>
        <end position="497"/>
    </location>
</feature>
<dbReference type="KEGG" id="sapo:SAPIO_CDS9810"/>
<gene>
    <name evidence="3" type="ORF">SAPIO_CDS9810</name>
</gene>
<dbReference type="Pfam" id="PF00069">
    <property type="entry name" value="Pkinase"/>
    <property type="match status" value="1"/>
</dbReference>
<accession>A0A084FXL1</accession>
<dbReference type="PANTHER" id="PTHR33112">
    <property type="entry name" value="DOMAIN PROTEIN, PUTATIVE-RELATED"/>
    <property type="match status" value="1"/>
</dbReference>
<feature type="compositionally biased region" description="Polar residues" evidence="1">
    <location>
        <begin position="569"/>
        <end position="579"/>
    </location>
</feature>
<comment type="caution">
    <text evidence="3">The sequence shown here is derived from an EMBL/GenBank/DDBJ whole genome shotgun (WGS) entry which is preliminary data.</text>
</comment>
<sequence length="1218" mass="137093">MAPEDAAGDDSLGTVIERCACESVFDKKPCDFYPEGTLQDAITEKVVQCYMWEDGGDLDADDQELVRFILSKAKKLFAIATAIHFEFEKLRKVMALFKNNGICDEILNSPPQTTSTDPDAVHSDPWPDLLATLEPANTGRKKLWNSRRIKSFESKRWEFLAPVFSPTKMSYDLPSLCILPFISKGAASKNGSFGSVRKYEIHQNHIELGQPTSSFFFAVKEILPSSDHDEGRRDLTKNWEKEARALYDMNSRNHKHIVRFITAFRRGEDGKGDHYLMFEWADGGNLENLWDQNEMPVLNANLVKALVEQLNGLVDALSVIHKGYKKTGHYRHGDLKPANILWFKDGGLIGTLKISDWGIAKEHNINTELRAHATSARYGTVRYEPPEIVTGVDPTFLNQPRNRRSRLYDIWSLGCITLECIIWLLYGTHGLKLFTQRIKEGSSEPKFYQVSVQNNKKVARVHDEVISWMKNMAKDPACEVGETALGDLLEIVRDDMLVVKLSERKGSDLFDNETDGVQSNERRQAPPPEISAPASSGRPSNPQLVLPLRGNDTPESSLPDPETLEKGQEPQQNIPTFTFSPPLDSVSVPDQRESRTRGGQNLPGRLRADEVLQKLGHILSDEKDETYWLPPASRKDYSPETWALSDETGNYNQSGSQVLTVPTREQANMQKLNSGTLPVLSIFRTPADAPGTKATNPGLRRRPENEIQIGFPELPHAGSPAHFEILRQWLHACDTKHKNSTCKQITSGTQTKPEQGNPEKRLPTRLIDVGREGDGIVRLWETRPKDNGRWIALSHQWGIGKHFCTTRKNIENHIKGIALDSLPATFRDAVITTRALGCRYLWIDSICIIQGKDGDFKNEARRMEDVYSGAYCVLAASRVNSHSSGFLRPRNERDYVELRDENGTSFYICETIDNFNNHVLEGALNQRGWVLQEHALARRTIFFTEHQTYWECGDGVRCETMTKMRNNLAAFIGDPNFPRIVMDASQGEKILRYQNFYRTYSRLAFTNWFDRPLGIDGLQSRLLRAMRAKGGFGVLEDPKSKGLLRRSLLWRRGQDTSSLSRIKFPSEAAISAVPSWSWMAYMGSIDYLDVKFGGIVWCDIRSPWSRDLEGGHGGTEGRGLSLFLTAEARAYTVDPTLAGSESQVIFDSPGGSKQSETMCVVLGRERGRGDLGSMLHYLLIITQTASQQQEGYKVYERVGVGYLPGRCISQSGETVNIC</sequence>
<dbReference type="GO" id="GO:0005524">
    <property type="term" value="F:ATP binding"/>
    <property type="evidence" value="ECO:0007669"/>
    <property type="project" value="InterPro"/>
</dbReference>
<proteinExistence type="predicted"/>
<dbReference type="OMA" id="ERCACES"/>
<feature type="region of interest" description="Disordered" evidence="1">
    <location>
        <begin position="508"/>
        <end position="603"/>
    </location>
</feature>
<dbReference type="InterPro" id="IPR000719">
    <property type="entry name" value="Prot_kinase_dom"/>
</dbReference>
<dbReference type="PANTHER" id="PTHR33112:SF10">
    <property type="entry name" value="TOL"/>
    <property type="match status" value="1"/>
</dbReference>
<dbReference type="AlphaFoldDB" id="A0A084FXL1"/>
<keyword evidence="4" id="KW-1185">Reference proteome</keyword>
<dbReference type="GeneID" id="27728882"/>
<dbReference type="CDD" id="cd00180">
    <property type="entry name" value="PKc"/>
    <property type="match status" value="1"/>
</dbReference>
<evidence type="ECO:0000256" key="1">
    <source>
        <dbReference type="SAM" id="MobiDB-lite"/>
    </source>
</evidence>
<dbReference type="HOGENOM" id="CLU_002639_7_0_1"/>
<dbReference type="EMBL" id="JOWA01000143">
    <property type="protein sequence ID" value="KEZ39823.1"/>
    <property type="molecule type" value="Genomic_DNA"/>
</dbReference>
<evidence type="ECO:0000313" key="3">
    <source>
        <dbReference type="EMBL" id="KEZ39823.1"/>
    </source>
</evidence>
<dbReference type="SUPFAM" id="SSF56112">
    <property type="entry name" value="Protein kinase-like (PK-like)"/>
    <property type="match status" value="1"/>
</dbReference>
<evidence type="ECO:0000313" key="4">
    <source>
        <dbReference type="Proteomes" id="UP000028545"/>
    </source>
</evidence>
<organism evidence="3 4">
    <name type="scientific">Pseudallescheria apiosperma</name>
    <name type="common">Scedosporium apiospermum</name>
    <dbReference type="NCBI Taxonomy" id="563466"/>
    <lineage>
        <taxon>Eukaryota</taxon>
        <taxon>Fungi</taxon>
        <taxon>Dikarya</taxon>
        <taxon>Ascomycota</taxon>
        <taxon>Pezizomycotina</taxon>
        <taxon>Sordariomycetes</taxon>
        <taxon>Hypocreomycetidae</taxon>
        <taxon>Microascales</taxon>
        <taxon>Microascaceae</taxon>
        <taxon>Scedosporium</taxon>
    </lineage>
</organism>